<dbReference type="GO" id="GO:0005524">
    <property type="term" value="F:ATP binding"/>
    <property type="evidence" value="ECO:0007669"/>
    <property type="project" value="UniProtKB-UniRule"/>
</dbReference>
<dbReference type="PANTHER" id="PTHR44329">
    <property type="entry name" value="SERINE/THREONINE-PROTEIN KINASE TNNI3K-RELATED"/>
    <property type="match status" value="1"/>
</dbReference>
<feature type="chain" id="PRO_5032694442" description="Protein kinase domain-containing protein" evidence="3">
    <location>
        <begin position="24"/>
        <end position="1599"/>
    </location>
</feature>
<protein>
    <recommendedName>
        <fullName evidence="4">Protein kinase domain-containing protein</fullName>
    </recommendedName>
</protein>
<accession>A0A835XWG5</accession>
<feature type="binding site" evidence="1">
    <location>
        <position position="1301"/>
    </location>
    <ligand>
        <name>ATP</name>
        <dbReference type="ChEBI" id="CHEBI:30616"/>
    </ligand>
</feature>
<feature type="compositionally biased region" description="Low complexity" evidence="2">
    <location>
        <begin position="1184"/>
        <end position="1203"/>
    </location>
</feature>
<dbReference type="Proteomes" id="UP000612055">
    <property type="component" value="Unassembled WGS sequence"/>
</dbReference>
<comment type="caution">
    <text evidence="5">The sequence shown here is derived from an EMBL/GenBank/DDBJ whole genome shotgun (WGS) entry which is preliminary data.</text>
</comment>
<gene>
    <name evidence="5" type="ORF">HYH03_011901</name>
</gene>
<dbReference type="SUPFAM" id="SSF56112">
    <property type="entry name" value="Protein kinase-like (PK-like)"/>
    <property type="match status" value="1"/>
</dbReference>
<feature type="signal peptide" evidence="3">
    <location>
        <begin position="1"/>
        <end position="23"/>
    </location>
</feature>
<name>A0A835XWG5_9CHLO</name>
<feature type="region of interest" description="Disordered" evidence="2">
    <location>
        <begin position="1166"/>
        <end position="1219"/>
    </location>
</feature>
<feature type="compositionally biased region" description="Basic and acidic residues" evidence="2">
    <location>
        <begin position="910"/>
        <end position="928"/>
    </location>
</feature>
<dbReference type="Gene3D" id="1.10.510.10">
    <property type="entry name" value="Transferase(Phosphotransferase) domain 1"/>
    <property type="match status" value="1"/>
</dbReference>
<dbReference type="InterPro" id="IPR011009">
    <property type="entry name" value="Kinase-like_dom_sf"/>
</dbReference>
<dbReference type="Gene3D" id="3.30.200.20">
    <property type="entry name" value="Phosphorylase Kinase, domain 1"/>
    <property type="match status" value="1"/>
</dbReference>
<reference evidence="5" key="1">
    <citation type="journal article" date="2020" name="bioRxiv">
        <title>Comparative genomics of Chlamydomonas.</title>
        <authorList>
            <person name="Craig R.J."/>
            <person name="Hasan A.R."/>
            <person name="Ness R.W."/>
            <person name="Keightley P.D."/>
        </authorList>
    </citation>
    <scope>NUCLEOTIDE SEQUENCE</scope>
    <source>
        <strain evidence="5">CCAP 11/70</strain>
    </source>
</reference>
<dbReference type="InterPro" id="IPR000719">
    <property type="entry name" value="Prot_kinase_dom"/>
</dbReference>
<evidence type="ECO:0000256" key="2">
    <source>
        <dbReference type="SAM" id="MobiDB-lite"/>
    </source>
</evidence>
<dbReference type="EMBL" id="JAEHOE010000071">
    <property type="protein sequence ID" value="KAG2489621.1"/>
    <property type="molecule type" value="Genomic_DNA"/>
</dbReference>
<organism evidence="5 6">
    <name type="scientific">Edaphochlamys debaryana</name>
    <dbReference type="NCBI Taxonomy" id="47281"/>
    <lineage>
        <taxon>Eukaryota</taxon>
        <taxon>Viridiplantae</taxon>
        <taxon>Chlorophyta</taxon>
        <taxon>core chlorophytes</taxon>
        <taxon>Chlorophyceae</taxon>
        <taxon>CS clade</taxon>
        <taxon>Chlamydomonadales</taxon>
        <taxon>Chlamydomonadales incertae sedis</taxon>
        <taxon>Edaphochlamys</taxon>
    </lineage>
</organism>
<dbReference type="InterPro" id="IPR051681">
    <property type="entry name" value="Ser/Thr_Kinases-Pseudokinases"/>
</dbReference>
<dbReference type="PROSITE" id="PS50011">
    <property type="entry name" value="PROTEIN_KINASE_DOM"/>
    <property type="match status" value="1"/>
</dbReference>
<dbReference type="PROSITE" id="PS00107">
    <property type="entry name" value="PROTEIN_KINASE_ATP"/>
    <property type="match status" value="1"/>
</dbReference>
<evidence type="ECO:0000313" key="5">
    <source>
        <dbReference type="EMBL" id="KAG2489621.1"/>
    </source>
</evidence>
<evidence type="ECO:0000313" key="6">
    <source>
        <dbReference type="Proteomes" id="UP000612055"/>
    </source>
</evidence>
<evidence type="ECO:0000256" key="1">
    <source>
        <dbReference type="PROSITE-ProRule" id="PRU10141"/>
    </source>
</evidence>
<feature type="region of interest" description="Disordered" evidence="2">
    <location>
        <begin position="865"/>
        <end position="936"/>
    </location>
</feature>
<evidence type="ECO:0000259" key="4">
    <source>
        <dbReference type="PROSITE" id="PS50011"/>
    </source>
</evidence>
<keyword evidence="6" id="KW-1185">Reference proteome</keyword>
<keyword evidence="1" id="KW-0547">Nucleotide-binding</keyword>
<dbReference type="PANTHER" id="PTHR44329:SF214">
    <property type="entry name" value="PROTEIN KINASE DOMAIN-CONTAINING PROTEIN"/>
    <property type="match status" value="1"/>
</dbReference>
<sequence>MARGCAGLVLVLAVLCQTSQLYALDSDPGNGAAAEQRIVSSLPAFRAALEEPSIISIVLNSTIILDEAWGPSVDVRRHVDVRASAELLEKQRFATLVLGNQAPSQASPLLSLGPGVTVTFTGVDVLTSGNPLDEPLVPYFAACDGGRLVFRGCLLHRVSGLPYEAALARLASVPQPNGDQQGVSLAGGGDGADPLTLSTTARPGPLWVTQFLRLTDYVVALGPQGSTLASSNGAQPGGCAVEVHDSLYITDHAIPSACLATRPADECLAQLNADIASGRELDTFAAGSLLALSPFDDGLPGSRLVTSPEQLHDAMADPGVIQILVGSTIAICNGSAWGDTVEVTRNVTIRPTRALLLAQKYATIDFGTQNMLFSMPRGVGMTFIGIDALTRHVTLGPWFRPLRMCDRCGLRFLACLVHRVVGTPYPAEVVASLDYPRFPEDGRRQSLALSARPRFVDTTALGPTLLTQYVLLYDWSGAIPQDTTMVAQGLRFGGYVGSVAACVYMMDYIVSGQCLATTPGIECMTLAAQASESGAVCRPASGVLSLAPFDDFPVPTSRLVSTAAELRDALTSVNVSDIVVNASIVIPSGDNWGGEVAVARNVTVRATRELLEQQLYVTIDLGPQTRVISLTGGASLTLIGIHAKTCHAVTGDAAFVPLGRCDGDCSLTFVSCVLHGAAGLPYKAMAAGDLQAARAGGGDDDGGHGGHGGGDDGGLARAVQHVDTRISLRTTSAVLQSAGCVNMTEYRVLVPYDSSPGTRERRRGGYTMAMYDSLVIVDYPVPETCLHAHSAAECLQRTLSDAIAGRGPAATVWVTDPSAVAPSPSRTNAAAVVVPAVVVPAVVFLAALSAFAVWRRHSRDSAASASAAEAERNKLQASRGGGGSGGKDSPSDTTSHIACPPGDGGGSGADADRTGAEPDRTGSDRTGPDRTGGATRRTDLFMSLGQARGLHHAGTGGLFLGVEREGGQAPEWRLDAHHERDEVDEDAGLRPPPDIHLLPSALPAALSLALTGLHADTDGAPLRMHTSRTGHTAYTASSCLDSLLSPPAAARAGAGPGAATAAADFSGAYDSEYGSGSCTTGGLLTQMPPCAVPGEGIGGGTGGARSGGGVALQAAGGGAGRGAGSGGVAAPSKDGLRNAAVLAGCTAAAVATVAVNAGARAGGGSCPDSCGTSGPAGGDPGTASPPSSLHAAAASGALRAPQPRRGPGPSAGTPHGGPSITMVCSASTLSYEKRDQHGAGTAACRTAAPCAGDVFEELGQLAQEIRSSVRDVVIRLEGVLGCGNFGTVYKGTWQGLPVAVKAVAFSAGADSRRRAMQEAALCQSITHPNVIATYAAELQPLGGPCVGLEGPGADPGVCMDWRLLIIQEFADGGPLMGLYGNPALWPAPGEVDLAAVLPLALGLARALAHLHAKRIVHGDLNPNNVLLRRDHAAPSGFTAKVADFGLSLVLPEGRSHVSNLRMGTVFYICPAVAVKGHVGQAADIFSLGVILWELYHGRRAGINTKEGPRYCTNFPAFPPSCPEPFRDLAWRCLQRLPAARCAAAEVVAALEAMISGSVDPEQIQTQIEIQIQAQAQTAPMLAMRGGTASLDVEPHGSCV</sequence>
<keyword evidence="1" id="KW-0067">ATP-binding</keyword>
<dbReference type="GO" id="GO:0004674">
    <property type="term" value="F:protein serine/threonine kinase activity"/>
    <property type="evidence" value="ECO:0007669"/>
    <property type="project" value="TreeGrafter"/>
</dbReference>
<feature type="region of interest" description="Disordered" evidence="2">
    <location>
        <begin position="694"/>
        <end position="714"/>
    </location>
</feature>
<proteinExistence type="predicted"/>
<dbReference type="InterPro" id="IPR017441">
    <property type="entry name" value="Protein_kinase_ATP_BS"/>
</dbReference>
<keyword evidence="3" id="KW-0732">Signal</keyword>
<dbReference type="OrthoDB" id="4062651at2759"/>
<dbReference type="Pfam" id="PF00069">
    <property type="entry name" value="Pkinase"/>
    <property type="match status" value="1"/>
</dbReference>
<feature type="domain" description="Protein kinase" evidence="4">
    <location>
        <begin position="1274"/>
        <end position="1554"/>
    </location>
</feature>
<evidence type="ECO:0000256" key="3">
    <source>
        <dbReference type="SAM" id="SignalP"/>
    </source>
</evidence>